<reference evidence="2 3" key="1">
    <citation type="journal article" date="2017" name="Mol. Biol. Evol.">
        <title>The 4-celled Tetrabaena socialis nuclear genome reveals the essential components for genetic control of cell number at the origin of multicellularity in the volvocine lineage.</title>
        <authorList>
            <person name="Featherston J."/>
            <person name="Arakaki Y."/>
            <person name="Hanschen E.R."/>
            <person name="Ferris P.J."/>
            <person name="Michod R.E."/>
            <person name="Olson B.J.S.C."/>
            <person name="Nozaki H."/>
            <person name="Durand P.M."/>
        </authorList>
    </citation>
    <scope>NUCLEOTIDE SEQUENCE [LARGE SCALE GENOMIC DNA]</scope>
    <source>
        <strain evidence="2 3">NIES-571</strain>
    </source>
</reference>
<proteinExistence type="inferred from homology"/>
<dbReference type="InterPro" id="IPR004127">
    <property type="entry name" value="Prefoldin_subunit_alpha"/>
</dbReference>
<dbReference type="Gene3D" id="1.10.287.370">
    <property type="match status" value="1"/>
</dbReference>
<dbReference type="GO" id="GO:0005737">
    <property type="term" value="C:cytoplasm"/>
    <property type="evidence" value="ECO:0007669"/>
    <property type="project" value="TreeGrafter"/>
</dbReference>
<dbReference type="SUPFAM" id="SSF46579">
    <property type="entry name" value="Prefoldin"/>
    <property type="match status" value="1"/>
</dbReference>
<dbReference type="GO" id="GO:0051082">
    <property type="term" value="F:unfolded protein binding"/>
    <property type="evidence" value="ECO:0007669"/>
    <property type="project" value="InterPro"/>
</dbReference>
<dbReference type="GO" id="GO:0016272">
    <property type="term" value="C:prefoldin complex"/>
    <property type="evidence" value="ECO:0007669"/>
    <property type="project" value="InterPro"/>
</dbReference>
<dbReference type="InterPro" id="IPR011599">
    <property type="entry name" value="PFD_alpha_archaea"/>
</dbReference>
<evidence type="ECO:0000256" key="1">
    <source>
        <dbReference type="ARBA" id="ARBA00010048"/>
    </source>
</evidence>
<accession>A0A2J8A187</accession>
<dbReference type="GO" id="GO:0009409">
    <property type="term" value="P:response to cold"/>
    <property type="evidence" value="ECO:0007669"/>
    <property type="project" value="UniProtKB-ARBA"/>
</dbReference>
<comment type="similarity">
    <text evidence="1">Belongs to the prefoldin subunit alpha family.</text>
</comment>
<dbReference type="CDD" id="cd23157">
    <property type="entry name" value="Prefoldin_5"/>
    <property type="match status" value="1"/>
</dbReference>
<dbReference type="AlphaFoldDB" id="A0A2J8A187"/>
<dbReference type="PANTHER" id="PTHR12674:SF2">
    <property type="entry name" value="PREFOLDIN SUBUNIT 5"/>
    <property type="match status" value="1"/>
</dbReference>
<keyword evidence="3" id="KW-1185">Reference proteome</keyword>
<dbReference type="InterPro" id="IPR009053">
    <property type="entry name" value="Prefoldin"/>
</dbReference>
<organism evidence="2 3">
    <name type="scientific">Tetrabaena socialis</name>
    <dbReference type="NCBI Taxonomy" id="47790"/>
    <lineage>
        <taxon>Eukaryota</taxon>
        <taxon>Viridiplantae</taxon>
        <taxon>Chlorophyta</taxon>
        <taxon>core chlorophytes</taxon>
        <taxon>Chlorophyceae</taxon>
        <taxon>CS clade</taxon>
        <taxon>Chlamydomonadales</taxon>
        <taxon>Tetrabaenaceae</taxon>
        <taxon>Tetrabaena</taxon>
    </lineage>
</organism>
<dbReference type="Pfam" id="PF02996">
    <property type="entry name" value="Prefoldin"/>
    <property type="match status" value="1"/>
</dbReference>
<dbReference type="GO" id="GO:1990113">
    <property type="term" value="P:RNA polymerase I assembly"/>
    <property type="evidence" value="ECO:0007669"/>
    <property type="project" value="TreeGrafter"/>
</dbReference>
<dbReference type="GO" id="GO:1990115">
    <property type="term" value="P:RNA polymerase III assembly"/>
    <property type="evidence" value="ECO:0007669"/>
    <property type="project" value="TreeGrafter"/>
</dbReference>
<name>A0A2J8A187_9CHLO</name>
<dbReference type="EMBL" id="PGGS01000246">
    <property type="protein sequence ID" value="PNH06280.1"/>
    <property type="molecule type" value="Genomic_DNA"/>
</dbReference>
<gene>
    <name evidence="2" type="ORF">TSOC_007363</name>
</gene>
<dbReference type="OrthoDB" id="10267474at2759"/>
<evidence type="ECO:0000313" key="3">
    <source>
        <dbReference type="Proteomes" id="UP000236333"/>
    </source>
</evidence>
<dbReference type="PANTHER" id="PTHR12674">
    <property type="entry name" value="PREFOLDIN SUBUNIT 5"/>
    <property type="match status" value="1"/>
</dbReference>
<dbReference type="GO" id="GO:0006457">
    <property type="term" value="P:protein folding"/>
    <property type="evidence" value="ECO:0007669"/>
    <property type="project" value="InterPro"/>
</dbReference>
<dbReference type="NCBIfam" id="TIGR00293">
    <property type="entry name" value="prefoldin subunit alpha"/>
    <property type="match status" value="1"/>
</dbReference>
<dbReference type="GO" id="GO:1990114">
    <property type="term" value="P:RNA polymerase II core complex assembly"/>
    <property type="evidence" value="ECO:0007669"/>
    <property type="project" value="TreeGrafter"/>
</dbReference>
<comment type="caution">
    <text evidence="2">The sequence shown here is derived from an EMBL/GenBank/DDBJ whole genome shotgun (WGS) entry which is preliminary data.</text>
</comment>
<sequence>MPPKGEGDAQPVRLESLAPQQLAELRANLNNEIQRLADGGNALTRAATTCNNARKAVEQLAASKKGQSIMLPLTSSLYVSGAVDDVEKVLVDIGTGYYVEMPVADAAKFYERRIKTLQDNISNIQGTLRERQNALMQVQAILQEKMAMAQASGARS</sequence>
<evidence type="ECO:0000313" key="2">
    <source>
        <dbReference type="EMBL" id="PNH06280.1"/>
    </source>
</evidence>
<dbReference type="Proteomes" id="UP000236333">
    <property type="component" value="Unassembled WGS sequence"/>
</dbReference>
<protein>
    <submittedName>
        <fullName evidence="2">Prefoldin subunit 5</fullName>
    </submittedName>
</protein>